<sequence>MDKFLFLKYSLIFVQILTLISFTLYLSHVFEESLDNHKALEPNIDDYIDDNQLWESRMDGLVVFGFLLFLYCVITFGVYSVIEEKIGRILAMDENDCAICLDGLNEGTKESNMQLICDHQFHKQCIKLWFDTKSNCPVCRTQTNPITEEIRWSLDAMRSTLE</sequence>
<dbReference type="PROSITE" id="PS50089">
    <property type="entry name" value="ZF_RING_2"/>
    <property type="match status" value="1"/>
</dbReference>
<dbReference type="AlphaFoldDB" id="A0A7R9MA90"/>
<keyword evidence="1" id="KW-0479">Metal-binding</keyword>
<dbReference type="Proteomes" id="UP000728032">
    <property type="component" value="Unassembled WGS sequence"/>
</dbReference>
<keyword evidence="2 4" id="KW-0863">Zinc-finger</keyword>
<protein>
    <recommendedName>
        <fullName evidence="6">RING-type domain-containing protein</fullName>
    </recommendedName>
</protein>
<evidence type="ECO:0000313" key="8">
    <source>
        <dbReference type="Proteomes" id="UP000728032"/>
    </source>
</evidence>
<dbReference type="PANTHER" id="PTHR14155:SF627">
    <property type="entry name" value="OS06G0192800 PROTEIN"/>
    <property type="match status" value="1"/>
</dbReference>
<feature type="transmembrane region" description="Helical" evidence="5">
    <location>
        <begin position="12"/>
        <end position="30"/>
    </location>
</feature>
<keyword evidence="5" id="KW-0472">Membrane</keyword>
<dbReference type="PANTHER" id="PTHR14155">
    <property type="entry name" value="RING FINGER DOMAIN-CONTAINING"/>
    <property type="match status" value="1"/>
</dbReference>
<dbReference type="InterPro" id="IPR053238">
    <property type="entry name" value="RING-H2_zinc_finger"/>
</dbReference>
<dbReference type="InterPro" id="IPR011016">
    <property type="entry name" value="Znf_RING-CH"/>
</dbReference>
<proteinExistence type="predicted"/>
<reference evidence="7" key="1">
    <citation type="submission" date="2020-11" db="EMBL/GenBank/DDBJ databases">
        <authorList>
            <person name="Tran Van P."/>
        </authorList>
    </citation>
    <scope>NUCLEOTIDE SEQUENCE</scope>
</reference>
<dbReference type="InterPro" id="IPR001841">
    <property type="entry name" value="Znf_RING"/>
</dbReference>
<dbReference type="InterPro" id="IPR013083">
    <property type="entry name" value="Znf_RING/FYVE/PHD"/>
</dbReference>
<feature type="non-terminal residue" evidence="7">
    <location>
        <position position="1"/>
    </location>
</feature>
<evidence type="ECO:0000256" key="2">
    <source>
        <dbReference type="ARBA" id="ARBA00022771"/>
    </source>
</evidence>
<evidence type="ECO:0000256" key="5">
    <source>
        <dbReference type="SAM" id="Phobius"/>
    </source>
</evidence>
<dbReference type="SMART" id="SM00744">
    <property type="entry name" value="RINGv"/>
    <property type="match status" value="1"/>
</dbReference>
<dbReference type="Gene3D" id="3.30.40.10">
    <property type="entry name" value="Zinc/RING finger domain, C3HC4 (zinc finger)"/>
    <property type="match status" value="1"/>
</dbReference>
<evidence type="ECO:0000256" key="3">
    <source>
        <dbReference type="ARBA" id="ARBA00022833"/>
    </source>
</evidence>
<feature type="domain" description="RING-type" evidence="6">
    <location>
        <begin position="97"/>
        <end position="140"/>
    </location>
</feature>
<evidence type="ECO:0000256" key="4">
    <source>
        <dbReference type="PROSITE-ProRule" id="PRU00175"/>
    </source>
</evidence>
<dbReference type="GO" id="GO:0008270">
    <property type="term" value="F:zinc ion binding"/>
    <property type="evidence" value="ECO:0007669"/>
    <property type="project" value="UniProtKB-KW"/>
</dbReference>
<evidence type="ECO:0000256" key="1">
    <source>
        <dbReference type="ARBA" id="ARBA00022723"/>
    </source>
</evidence>
<organism evidence="7">
    <name type="scientific">Oppiella nova</name>
    <dbReference type="NCBI Taxonomy" id="334625"/>
    <lineage>
        <taxon>Eukaryota</taxon>
        <taxon>Metazoa</taxon>
        <taxon>Ecdysozoa</taxon>
        <taxon>Arthropoda</taxon>
        <taxon>Chelicerata</taxon>
        <taxon>Arachnida</taxon>
        <taxon>Acari</taxon>
        <taxon>Acariformes</taxon>
        <taxon>Sarcoptiformes</taxon>
        <taxon>Oribatida</taxon>
        <taxon>Brachypylina</taxon>
        <taxon>Oppioidea</taxon>
        <taxon>Oppiidae</taxon>
        <taxon>Oppiella</taxon>
    </lineage>
</organism>
<dbReference type="SUPFAM" id="SSF57850">
    <property type="entry name" value="RING/U-box"/>
    <property type="match status" value="1"/>
</dbReference>
<dbReference type="OrthoDB" id="21204at2759"/>
<keyword evidence="8" id="KW-1185">Reference proteome</keyword>
<keyword evidence="5" id="KW-0812">Transmembrane</keyword>
<keyword evidence="5" id="KW-1133">Transmembrane helix</keyword>
<dbReference type="SMART" id="SM00184">
    <property type="entry name" value="RING"/>
    <property type="match status" value="1"/>
</dbReference>
<gene>
    <name evidence="7" type="ORF">ONB1V03_LOCUS11831</name>
</gene>
<feature type="transmembrane region" description="Helical" evidence="5">
    <location>
        <begin position="61"/>
        <end position="82"/>
    </location>
</feature>
<name>A0A7R9MA90_9ACAR</name>
<dbReference type="EMBL" id="CAJPVJ010009133">
    <property type="protein sequence ID" value="CAG2172374.1"/>
    <property type="molecule type" value="Genomic_DNA"/>
</dbReference>
<keyword evidence="3" id="KW-0862">Zinc</keyword>
<accession>A0A7R9MA90</accession>
<dbReference type="EMBL" id="OC923958">
    <property type="protein sequence ID" value="CAD7655187.1"/>
    <property type="molecule type" value="Genomic_DNA"/>
</dbReference>
<evidence type="ECO:0000259" key="6">
    <source>
        <dbReference type="PROSITE" id="PS50089"/>
    </source>
</evidence>
<evidence type="ECO:0000313" key="7">
    <source>
        <dbReference type="EMBL" id="CAD7655187.1"/>
    </source>
</evidence>
<dbReference type="Pfam" id="PF13639">
    <property type="entry name" value="zf-RING_2"/>
    <property type="match status" value="1"/>
</dbReference>